<proteinExistence type="predicted"/>
<dbReference type="AlphaFoldDB" id="A0A9R1WPS1"/>
<gene>
    <name evidence="2" type="ORF">LSAT_V11C100036420</name>
</gene>
<reference evidence="2 3" key="1">
    <citation type="journal article" date="2017" name="Nat. Commun.">
        <title>Genome assembly with in vitro proximity ligation data and whole-genome triplication in lettuce.</title>
        <authorList>
            <person name="Reyes-Chin-Wo S."/>
            <person name="Wang Z."/>
            <person name="Yang X."/>
            <person name="Kozik A."/>
            <person name="Arikit S."/>
            <person name="Song C."/>
            <person name="Xia L."/>
            <person name="Froenicke L."/>
            <person name="Lavelle D.O."/>
            <person name="Truco M.J."/>
            <person name="Xia R."/>
            <person name="Zhu S."/>
            <person name="Xu C."/>
            <person name="Xu H."/>
            <person name="Xu X."/>
            <person name="Cox K."/>
            <person name="Korf I."/>
            <person name="Meyers B.C."/>
            <person name="Michelmore R.W."/>
        </authorList>
    </citation>
    <scope>NUCLEOTIDE SEQUENCE [LARGE SCALE GENOMIC DNA]</scope>
    <source>
        <strain evidence="3">cv. Salinas</strain>
        <tissue evidence="2">Seedlings</tissue>
    </source>
</reference>
<comment type="caution">
    <text evidence="2">The sequence shown here is derived from an EMBL/GenBank/DDBJ whole genome shotgun (WGS) entry which is preliminary data.</text>
</comment>
<evidence type="ECO:0000313" key="3">
    <source>
        <dbReference type="Proteomes" id="UP000235145"/>
    </source>
</evidence>
<keyword evidence="3" id="KW-1185">Reference proteome</keyword>
<evidence type="ECO:0000256" key="1">
    <source>
        <dbReference type="SAM" id="MobiDB-lite"/>
    </source>
</evidence>
<sequence>MDRVDGVFGGHAATRRERHLRCLVGPNRRERREWKQQLTICNKVLCFCFCLFLIEINDGTIGERERLLLISSPGNHKRTTSNGGVLRCASKQKERMEER</sequence>
<evidence type="ECO:0000313" key="2">
    <source>
        <dbReference type="EMBL" id="KAJ0225923.1"/>
    </source>
</evidence>
<dbReference type="EMBL" id="NBSK02000001">
    <property type="protein sequence ID" value="KAJ0225923.1"/>
    <property type="molecule type" value="Genomic_DNA"/>
</dbReference>
<name>A0A9R1WPS1_LACSA</name>
<feature type="region of interest" description="Disordered" evidence="1">
    <location>
        <begin position="73"/>
        <end position="99"/>
    </location>
</feature>
<protein>
    <submittedName>
        <fullName evidence="2">Uncharacterized protein</fullName>
    </submittedName>
</protein>
<dbReference type="Proteomes" id="UP000235145">
    <property type="component" value="Unassembled WGS sequence"/>
</dbReference>
<organism evidence="2 3">
    <name type="scientific">Lactuca sativa</name>
    <name type="common">Garden lettuce</name>
    <dbReference type="NCBI Taxonomy" id="4236"/>
    <lineage>
        <taxon>Eukaryota</taxon>
        <taxon>Viridiplantae</taxon>
        <taxon>Streptophyta</taxon>
        <taxon>Embryophyta</taxon>
        <taxon>Tracheophyta</taxon>
        <taxon>Spermatophyta</taxon>
        <taxon>Magnoliopsida</taxon>
        <taxon>eudicotyledons</taxon>
        <taxon>Gunneridae</taxon>
        <taxon>Pentapetalae</taxon>
        <taxon>asterids</taxon>
        <taxon>campanulids</taxon>
        <taxon>Asterales</taxon>
        <taxon>Asteraceae</taxon>
        <taxon>Cichorioideae</taxon>
        <taxon>Cichorieae</taxon>
        <taxon>Lactucinae</taxon>
        <taxon>Lactuca</taxon>
    </lineage>
</organism>
<accession>A0A9R1WPS1</accession>